<reference evidence="3" key="1">
    <citation type="submission" date="2015-01" db="EMBL/GenBank/DDBJ databases">
        <authorList>
            <person name="Durling Mikael"/>
        </authorList>
    </citation>
    <scope>NUCLEOTIDE SEQUENCE</scope>
</reference>
<evidence type="ECO:0000256" key="2">
    <source>
        <dbReference type="ARBA" id="ARBA00038358"/>
    </source>
</evidence>
<dbReference type="SUPFAM" id="SSF48208">
    <property type="entry name" value="Six-hairpin glycosidases"/>
    <property type="match status" value="1"/>
</dbReference>
<dbReference type="Gene3D" id="1.50.10.10">
    <property type="match status" value="1"/>
</dbReference>
<comment type="similarity">
    <text evidence="2">Belongs to the glycosyl hydrolase 88 family.</text>
</comment>
<name>A0A0B7KJ82_BIOOC</name>
<accession>A0A0B7KJ82</accession>
<protein>
    <submittedName>
        <fullName evidence="3">Uncharacterized protein</fullName>
    </submittedName>
</protein>
<dbReference type="PANTHER" id="PTHR36845">
    <property type="entry name" value="HYDROLASE, PUTATIVE (AFU_ORTHOLOGUE AFUA_7G05090)-RELATED"/>
    <property type="match status" value="1"/>
</dbReference>
<dbReference type="InterPro" id="IPR008928">
    <property type="entry name" value="6-hairpin_glycosidase_sf"/>
</dbReference>
<evidence type="ECO:0000313" key="3">
    <source>
        <dbReference type="EMBL" id="CEO54905.1"/>
    </source>
</evidence>
<dbReference type="InterPro" id="IPR012341">
    <property type="entry name" value="6hp_glycosidase-like_sf"/>
</dbReference>
<dbReference type="AlphaFoldDB" id="A0A0B7KJ82"/>
<dbReference type="InterPro" id="IPR052369">
    <property type="entry name" value="UG_Glycosaminoglycan_Hydrolase"/>
</dbReference>
<dbReference type="GO" id="GO:0000272">
    <property type="term" value="P:polysaccharide catabolic process"/>
    <property type="evidence" value="ECO:0007669"/>
    <property type="project" value="TreeGrafter"/>
</dbReference>
<dbReference type="GO" id="GO:0052757">
    <property type="term" value="F:chondroitin hydrolase activity"/>
    <property type="evidence" value="ECO:0007669"/>
    <property type="project" value="TreeGrafter"/>
</dbReference>
<dbReference type="EMBL" id="CDPU01000046">
    <property type="protein sequence ID" value="CEO54905.1"/>
    <property type="molecule type" value="Genomic_DNA"/>
</dbReference>
<dbReference type="PANTHER" id="PTHR36845:SF1">
    <property type="entry name" value="HYDROLASE, PUTATIVE (AFU_ORTHOLOGUE AFUA_7G05090)-RELATED"/>
    <property type="match status" value="1"/>
</dbReference>
<sequence>MGGLHAITDVCASGTVSVGKIRLQSDPVGARQKESLDELFSENITAKIIRTAQKHLLHNNPPSQYPHIVPQTGQDVGQYVSKGIDFWTCGFFPGSIYSLLERAIKHPAQFRIKDAELQSLRSTLKNLGETWSDPIHGESRLTNTHDLGFIMMTHMKPRWELFHDQKALSTIITAANSLYTRYSSTIGAIRCWDELVWTNAPHIRGMDENFIVIIDSLCNLDLLFYAAAHSGSSHLSDAAKHHAHTLIRTHLREEPTVCRPGFSGMLYSTGHVVNFCPETGCIKEKRTAQGFDAKSTWSRGQAWAILGYAQTYTWTKDETFLHVACGLAEYFLLRLEMAPSYVEIHTADGTTSGRYVPMWDFDAPMDSDGIPLRDTSAGTAAANGMLILSQALARLGRYDMGKRYLKAALTIIEETISCSLASERAKLVVTGDGDIIGLDELEGSTFEAVLKNATVSNNALGYAQIADHGLVYADYYLIEFGTQLLRLGLA</sequence>
<organism evidence="3">
    <name type="scientific">Bionectria ochroleuca</name>
    <name type="common">Gliocladium roseum</name>
    <dbReference type="NCBI Taxonomy" id="29856"/>
    <lineage>
        <taxon>Eukaryota</taxon>
        <taxon>Fungi</taxon>
        <taxon>Dikarya</taxon>
        <taxon>Ascomycota</taxon>
        <taxon>Pezizomycotina</taxon>
        <taxon>Sordariomycetes</taxon>
        <taxon>Hypocreomycetidae</taxon>
        <taxon>Hypocreales</taxon>
        <taxon>Bionectriaceae</taxon>
        <taxon>Clonostachys</taxon>
    </lineage>
</organism>
<proteinExistence type="inferred from homology"/>
<keyword evidence="1" id="KW-0378">Hydrolase</keyword>
<evidence type="ECO:0000256" key="1">
    <source>
        <dbReference type="ARBA" id="ARBA00022801"/>
    </source>
</evidence>
<gene>
    <name evidence="3" type="ORF">BN869_000010963_1</name>
</gene>